<proteinExistence type="predicted"/>
<name>A0AAD8PFZ9_BABGI</name>
<comment type="caution">
    <text evidence="1">The sequence shown here is derived from an EMBL/GenBank/DDBJ whole genome shotgun (WGS) entry which is preliminary data.</text>
</comment>
<dbReference type="AlphaFoldDB" id="A0AAD8PFZ9"/>
<evidence type="ECO:0000313" key="1">
    <source>
        <dbReference type="EMBL" id="KAK1444743.1"/>
    </source>
</evidence>
<accession>A0AAD8PFZ9</accession>
<organism evidence="1 2">
    <name type="scientific">Babesia gibsoni</name>
    <dbReference type="NCBI Taxonomy" id="33632"/>
    <lineage>
        <taxon>Eukaryota</taxon>
        <taxon>Sar</taxon>
        <taxon>Alveolata</taxon>
        <taxon>Apicomplexa</taxon>
        <taxon>Aconoidasida</taxon>
        <taxon>Piroplasmida</taxon>
        <taxon>Babesiidae</taxon>
        <taxon>Babesia</taxon>
    </lineage>
</organism>
<reference evidence="1" key="1">
    <citation type="submission" date="2023-08" db="EMBL/GenBank/DDBJ databases">
        <title>Draft sequence of the Babesia gibsoni genome.</title>
        <authorList>
            <person name="Yamagishi J.Y."/>
            <person name="Xuan X.X."/>
        </authorList>
    </citation>
    <scope>NUCLEOTIDE SEQUENCE</scope>
    <source>
        <strain evidence="1">Azabu</strain>
    </source>
</reference>
<keyword evidence="2" id="KW-1185">Reference proteome</keyword>
<dbReference type="Proteomes" id="UP001230268">
    <property type="component" value="Unassembled WGS sequence"/>
</dbReference>
<evidence type="ECO:0000313" key="2">
    <source>
        <dbReference type="Proteomes" id="UP001230268"/>
    </source>
</evidence>
<protein>
    <submittedName>
        <fullName evidence="1">Uncharacterized protein</fullName>
    </submittedName>
</protein>
<gene>
    <name evidence="1" type="ORF">BgAZ_106490</name>
</gene>
<sequence>MVHINSMLDRPEQRECVTLDFNKQVCPAAVTQTVNGGAKFYVVYDQFRYAIGDVIFGDRVVKGDCTFTCREVIEDVTSDNKEVLKIRTIDAGTGVSLLEFIETEPNSNKYVDLERTPLEINFSNKTLPTGFSVFYDVTTSTTTISIEQHLRNQYCIGKIIVGPNVVESTKCIERSISLWKRRDGKQVISVDTTSSNEVVESFYLIEQHAGMDDYTPYDPREGLDDIEIGSIEDELDFSLDSDSV</sequence>
<dbReference type="EMBL" id="JAVEPI010000001">
    <property type="protein sequence ID" value="KAK1444743.1"/>
    <property type="molecule type" value="Genomic_DNA"/>
</dbReference>